<dbReference type="PRINTS" id="PR00092">
    <property type="entry name" value="TYROSINASE"/>
</dbReference>
<dbReference type="PROSITE" id="PS50234">
    <property type="entry name" value="VWFA"/>
    <property type="match status" value="1"/>
</dbReference>
<dbReference type="OrthoDB" id="6132182at2759"/>
<feature type="domain" description="VWFA" evidence="3">
    <location>
        <begin position="64"/>
        <end position="233"/>
    </location>
</feature>
<dbReference type="SUPFAM" id="SSF53300">
    <property type="entry name" value="vWA-like"/>
    <property type="match status" value="1"/>
</dbReference>
<evidence type="ECO:0000256" key="2">
    <source>
        <dbReference type="SAM" id="SignalP"/>
    </source>
</evidence>
<reference evidence="4" key="1">
    <citation type="submission" date="2021-01" db="UniProtKB">
        <authorList>
            <consortium name="EnsemblMetazoa"/>
        </authorList>
    </citation>
    <scope>IDENTIFICATION</scope>
</reference>
<dbReference type="PANTHER" id="PTHR24020">
    <property type="entry name" value="COLLAGEN ALPHA"/>
    <property type="match status" value="1"/>
</dbReference>
<dbReference type="PRINTS" id="PR00453">
    <property type="entry name" value="VWFADOMAIN"/>
</dbReference>
<dbReference type="InterPro" id="IPR050525">
    <property type="entry name" value="ECM_Assembly_Org"/>
</dbReference>
<protein>
    <recommendedName>
        <fullName evidence="3">VWFA domain-containing protein</fullName>
    </recommendedName>
</protein>
<dbReference type="SMART" id="SM00327">
    <property type="entry name" value="VWA"/>
    <property type="match status" value="1"/>
</dbReference>
<dbReference type="Pfam" id="PF00264">
    <property type="entry name" value="Tyrosinase"/>
    <property type="match status" value="1"/>
</dbReference>
<sequence>MELATLIKIVFLHASFALWHLNSAQEFAPLSRTANTLQNTFLKIAASSSSSSRRGRNSPPGPVELIFIIDKSGSIGRKNFALSLKFVQELTRFFSISPSTTRVAAISYSTSVRTEFQFNNYLNRECLTSAIRRIRYTAGATATGPALQQAITLFQSARRSAKKVVFLLTDGKSNRGVKPSIPAAQLKNSGVDIFVLGIGNNVNVLELKSIASSNNNVFRVRNFVDLQRLINALRQKPRDVCRGRGKKLDECGRRCSCVRGKLVNCCRVRKDFPSMSAREKELYVKAYKTMTTQQPYKRKYDALVNIHRTFFQTPIHEQREFLPWHRYYLLQLENILREVDCRVTVPYWDWSLWSHDPWSANAIWSPIAHRGLGGNGNPARDFCVTTGPFREGAWQTERGQCLRRDFNGNVPDAVQVQFCLNLVPFVDFEIFLRLNLHNLVHVSIGGFEGQMSFVTSANVPEFNLHHCFVDKIWHDWQKKSSANFNAFFPGINTRMTQTPYFPRDFINLQRQPGCVKVCYDDPFTNNARSITAFLRRLSVAQLQTLKRSSFSMVTKQVTDMFKPSKHDQTRAKEMEMSARKGVVASGQKVDLTSTIERIVGFKLSIINRPTLNIRPLRRSDAEKENDVGDDESSVEDDVGDVGDDESYVENDASLQDDKEDSIDDSSEESIDDSIEDSNVTTSDEEEEDAFVDDFTEDDEN</sequence>
<feature type="signal peptide" evidence="2">
    <location>
        <begin position="1"/>
        <end position="24"/>
    </location>
</feature>
<dbReference type="InterPro" id="IPR036465">
    <property type="entry name" value="vWFA_dom_sf"/>
</dbReference>
<feature type="compositionally biased region" description="Acidic residues" evidence="1">
    <location>
        <begin position="627"/>
        <end position="648"/>
    </location>
</feature>
<feature type="region of interest" description="Disordered" evidence="1">
    <location>
        <begin position="617"/>
        <end position="700"/>
    </location>
</feature>
<keyword evidence="5" id="KW-1185">Reference proteome</keyword>
<dbReference type="InterPro" id="IPR002227">
    <property type="entry name" value="Tyrosinase_Cu-bd"/>
</dbReference>
<evidence type="ECO:0000259" key="3">
    <source>
        <dbReference type="PROSITE" id="PS50234"/>
    </source>
</evidence>
<dbReference type="Gene3D" id="3.40.50.410">
    <property type="entry name" value="von Willebrand factor, type A domain"/>
    <property type="match status" value="1"/>
</dbReference>
<dbReference type="PROSITE" id="PS00497">
    <property type="entry name" value="TYROSINASE_1"/>
    <property type="match status" value="1"/>
</dbReference>
<dbReference type="Pfam" id="PF00092">
    <property type="entry name" value="VWA"/>
    <property type="match status" value="1"/>
</dbReference>
<dbReference type="AlphaFoldDB" id="A0A7M6DMJ9"/>
<feature type="chain" id="PRO_5029623496" description="VWFA domain-containing protein" evidence="2">
    <location>
        <begin position="25"/>
        <end position="700"/>
    </location>
</feature>
<name>A0A7M6DMJ9_9CNID</name>
<dbReference type="EnsemblMetazoa" id="CLYHEMT016381.1">
    <property type="protein sequence ID" value="CLYHEMP016381.1"/>
    <property type="gene ID" value="CLYHEMG016381"/>
</dbReference>
<dbReference type="InterPro" id="IPR008922">
    <property type="entry name" value="Di-copper_centre_dom_sf"/>
</dbReference>
<dbReference type="GO" id="GO:0016491">
    <property type="term" value="F:oxidoreductase activity"/>
    <property type="evidence" value="ECO:0007669"/>
    <property type="project" value="InterPro"/>
</dbReference>
<dbReference type="Gene3D" id="1.10.1280.10">
    <property type="entry name" value="Di-copper center containing domain from catechol oxidase"/>
    <property type="match status" value="1"/>
</dbReference>
<proteinExistence type="predicted"/>
<evidence type="ECO:0000256" key="1">
    <source>
        <dbReference type="SAM" id="MobiDB-lite"/>
    </source>
</evidence>
<accession>A0A7M6DMJ9</accession>
<feature type="compositionally biased region" description="Acidic residues" evidence="1">
    <location>
        <begin position="682"/>
        <end position="700"/>
    </location>
</feature>
<dbReference type="GeneID" id="136806336"/>
<dbReference type="Proteomes" id="UP000594262">
    <property type="component" value="Unplaced"/>
</dbReference>
<dbReference type="SUPFAM" id="SSF48056">
    <property type="entry name" value="Di-copper centre-containing domain"/>
    <property type="match status" value="1"/>
</dbReference>
<dbReference type="CDD" id="cd01472">
    <property type="entry name" value="vWA_collagen"/>
    <property type="match status" value="1"/>
</dbReference>
<feature type="compositionally biased region" description="Acidic residues" evidence="1">
    <location>
        <begin position="657"/>
        <end position="675"/>
    </location>
</feature>
<dbReference type="RefSeq" id="XP_066919000.1">
    <property type="nucleotide sequence ID" value="XM_067062899.1"/>
</dbReference>
<dbReference type="InterPro" id="IPR002035">
    <property type="entry name" value="VWF_A"/>
</dbReference>
<organism evidence="4 5">
    <name type="scientific">Clytia hemisphaerica</name>
    <dbReference type="NCBI Taxonomy" id="252671"/>
    <lineage>
        <taxon>Eukaryota</taxon>
        <taxon>Metazoa</taxon>
        <taxon>Cnidaria</taxon>
        <taxon>Hydrozoa</taxon>
        <taxon>Hydroidolina</taxon>
        <taxon>Leptothecata</taxon>
        <taxon>Obeliida</taxon>
        <taxon>Clytiidae</taxon>
        <taxon>Clytia</taxon>
    </lineage>
</organism>
<keyword evidence="2" id="KW-0732">Signal</keyword>
<evidence type="ECO:0000313" key="4">
    <source>
        <dbReference type="EnsemblMetazoa" id="CLYHEMP016381.1"/>
    </source>
</evidence>
<feature type="compositionally biased region" description="Basic and acidic residues" evidence="1">
    <location>
        <begin position="617"/>
        <end position="626"/>
    </location>
</feature>
<dbReference type="PANTHER" id="PTHR24020:SF84">
    <property type="entry name" value="VWFA DOMAIN-CONTAINING PROTEIN"/>
    <property type="match status" value="1"/>
</dbReference>
<evidence type="ECO:0000313" key="5">
    <source>
        <dbReference type="Proteomes" id="UP000594262"/>
    </source>
</evidence>